<dbReference type="OrthoDB" id="41947at2759"/>
<dbReference type="EMBL" id="CM000607">
    <property type="protein sequence ID" value="EEC50169.1"/>
    <property type="molecule type" value="Genomic_DNA"/>
</dbReference>
<dbReference type="Gene3D" id="3.50.50.60">
    <property type="entry name" value="FAD/NAD(P)-binding domain"/>
    <property type="match status" value="1"/>
</dbReference>
<accession>B7FTY3</accession>
<dbReference type="PaxDb" id="2850-Phatr44393"/>
<reference evidence="1 2" key="1">
    <citation type="journal article" date="2008" name="Nature">
        <title>The Phaeodactylum genome reveals the evolutionary history of diatom genomes.</title>
        <authorList>
            <person name="Bowler C."/>
            <person name="Allen A.E."/>
            <person name="Badger J.H."/>
            <person name="Grimwood J."/>
            <person name="Jabbari K."/>
            <person name="Kuo A."/>
            <person name="Maheswari U."/>
            <person name="Martens C."/>
            <person name="Maumus F."/>
            <person name="Otillar R.P."/>
            <person name="Rayko E."/>
            <person name="Salamov A."/>
            <person name="Vandepoele K."/>
            <person name="Beszteri B."/>
            <person name="Gruber A."/>
            <person name="Heijde M."/>
            <person name="Katinka M."/>
            <person name="Mock T."/>
            <person name="Valentin K."/>
            <person name="Verret F."/>
            <person name="Berges J.A."/>
            <person name="Brownlee C."/>
            <person name="Cadoret J.P."/>
            <person name="Chiovitti A."/>
            <person name="Choi C.J."/>
            <person name="Coesel S."/>
            <person name="De Martino A."/>
            <person name="Detter J.C."/>
            <person name="Durkin C."/>
            <person name="Falciatore A."/>
            <person name="Fournet J."/>
            <person name="Haruta M."/>
            <person name="Huysman M.J."/>
            <person name="Jenkins B.D."/>
            <person name="Jiroutova K."/>
            <person name="Jorgensen R.E."/>
            <person name="Joubert Y."/>
            <person name="Kaplan A."/>
            <person name="Kroger N."/>
            <person name="Kroth P.G."/>
            <person name="La Roche J."/>
            <person name="Lindquist E."/>
            <person name="Lommer M."/>
            <person name="Martin-Jezequel V."/>
            <person name="Lopez P.J."/>
            <person name="Lucas S."/>
            <person name="Mangogna M."/>
            <person name="McGinnis K."/>
            <person name="Medlin L.K."/>
            <person name="Montsant A."/>
            <person name="Oudot-Le Secq M.P."/>
            <person name="Napoli C."/>
            <person name="Obornik M."/>
            <person name="Parker M.S."/>
            <person name="Petit J.L."/>
            <person name="Porcel B.M."/>
            <person name="Poulsen N."/>
            <person name="Robison M."/>
            <person name="Rychlewski L."/>
            <person name="Rynearson T.A."/>
            <person name="Schmutz J."/>
            <person name="Shapiro H."/>
            <person name="Siaut M."/>
            <person name="Stanley M."/>
            <person name="Sussman M.R."/>
            <person name="Taylor A.R."/>
            <person name="Vardi A."/>
            <person name="von Dassow P."/>
            <person name="Vyverman W."/>
            <person name="Willis A."/>
            <person name="Wyrwicz L.S."/>
            <person name="Rokhsar D.S."/>
            <person name="Weissenbach J."/>
            <person name="Armbrust E.V."/>
            <person name="Green B.R."/>
            <person name="Van de Peer Y."/>
            <person name="Grigoriev I.V."/>
        </authorList>
    </citation>
    <scope>NUCLEOTIDE SEQUENCE [LARGE SCALE GENOMIC DNA]</scope>
    <source>
        <strain evidence="1 2">CCAP 1055/1</strain>
    </source>
</reference>
<dbReference type="InterPro" id="IPR036188">
    <property type="entry name" value="FAD/NAD-bd_sf"/>
</dbReference>
<dbReference type="AlphaFoldDB" id="B7FTY3"/>
<dbReference type="RefSeq" id="XP_002178504.1">
    <property type="nucleotide sequence ID" value="XM_002178468.1"/>
</dbReference>
<protein>
    <submittedName>
        <fullName evidence="1">Uncharacterized protein</fullName>
    </submittedName>
</protein>
<proteinExistence type="predicted"/>
<dbReference type="Proteomes" id="UP000000759">
    <property type="component" value="Chromosome 4"/>
</dbReference>
<gene>
    <name evidence="1" type="ORF">PHATRDRAFT_44393</name>
</gene>
<name>B7FTY3_PHATC</name>
<sequence length="596" mass="66477">MSSSTPLSTNLPPPPTLGGYSKTRLDKVVHAIASTLADPQMRALSQRAVQGKVWHLQPAVSAMLSDLRGEEEQVRRSLLDRTSALVYKFHEQGLDATLARAGLTQDARVHAGSSLDQKETFDLFCLDAKERLYMTLKNYDWLKDFFRLYPLHFYENSFQFVDRIPTKKLKVKVKVVGLGIGGSVAVSGLAKSGIETVVGYEKRGEKGPRSVSSRYQNASWRAYDIAGKLVDEEAFQHLIENRQRINVKYDDGTEAIVSSDRVQIIIGSAIQSAIDSARRYGAELHFESPMDAFYSETKAKSSPAFDIVALFCGAHTSQMVPGMAKAMEVHEWPDLNSTCKMWLRVMPSDKLDSYCARGGEIGAEQWHYTIESARQNVEDMERIGYNLDSQYQYNLGKLAKGADIGMTKEQVEETYQQQKARLAEVMEIVKSGKSPGNRFDYVFTNAPHNEHNVAKHAAVKEQVVLDGGYTVEIKIASKSIVKDEELLDKFNTSLIVCGGDACVPPNPLAAYGATLACEAAGNLVQLAVGVGHLNSILEDMEAMQENVPEISYDWIQEVKDLKSLLIMYYEARSRSENYFQWVQTLICNMYSLPPKA</sequence>
<dbReference type="KEGG" id="pti:PHATRDRAFT_44393"/>
<keyword evidence="2" id="KW-1185">Reference proteome</keyword>
<dbReference type="HOGENOM" id="CLU_458205_0_0_1"/>
<reference evidence="2" key="2">
    <citation type="submission" date="2008-08" db="EMBL/GenBank/DDBJ databases">
        <authorList>
            <consortium name="Diatom Consortium"/>
            <person name="Grigoriev I."/>
            <person name="Grimwood J."/>
            <person name="Kuo A."/>
            <person name="Otillar R.P."/>
            <person name="Salamov A."/>
            <person name="Detter J.C."/>
            <person name="Lindquist E."/>
            <person name="Shapiro H."/>
            <person name="Lucas S."/>
            <person name="Glavina del Rio T."/>
            <person name="Pitluck S."/>
            <person name="Rokhsar D."/>
            <person name="Bowler C."/>
        </authorList>
    </citation>
    <scope>GENOME REANNOTATION</scope>
    <source>
        <strain evidence="2">CCAP 1055/1</strain>
    </source>
</reference>
<dbReference type="SUPFAM" id="SSF51905">
    <property type="entry name" value="FAD/NAD(P)-binding domain"/>
    <property type="match status" value="1"/>
</dbReference>
<dbReference type="GeneID" id="7198056"/>
<evidence type="ECO:0000313" key="2">
    <source>
        <dbReference type="Proteomes" id="UP000000759"/>
    </source>
</evidence>
<dbReference type="InParanoid" id="B7FTY3"/>
<evidence type="ECO:0000313" key="1">
    <source>
        <dbReference type="EMBL" id="EEC50169.1"/>
    </source>
</evidence>
<organism evidence="1 2">
    <name type="scientific">Phaeodactylum tricornutum (strain CCAP 1055/1)</name>
    <dbReference type="NCBI Taxonomy" id="556484"/>
    <lineage>
        <taxon>Eukaryota</taxon>
        <taxon>Sar</taxon>
        <taxon>Stramenopiles</taxon>
        <taxon>Ochrophyta</taxon>
        <taxon>Bacillariophyta</taxon>
        <taxon>Bacillariophyceae</taxon>
        <taxon>Bacillariophycidae</taxon>
        <taxon>Naviculales</taxon>
        <taxon>Phaeodactylaceae</taxon>
        <taxon>Phaeodactylum</taxon>
    </lineage>
</organism>